<protein>
    <recommendedName>
        <fullName evidence="1">KRAB domain-containing protein</fullName>
    </recommendedName>
</protein>
<dbReference type="SMART" id="SM00349">
    <property type="entry name" value="KRAB"/>
    <property type="match status" value="1"/>
</dbReference>
<dbReference type="Proteomes" id="UP000291020">
    <property type="component" value="Unassembled WGS sequence"/>
</dbReference>
<dbReference type="PROSITE" id="PS50805">
    <property type="entry name" value="KRAB"/>
    <property type="match status" value="1"/>
</dbReference>
<dbReference type="InterPro" id="IPR036051">
    <property type="entry name" value="KRAB_dom_sf"/>
</dbReference>
<sequence>EGAAFALRPRAGSRPVIFEEVAVKLTRKEWTLLDPTQRALYWDVMQENYKDVTSLGKGSCPSVLGRGNEELRLTPAPRCPLCSLPHLAYSSPRKSVFPHLVWVPERLEMPMHW</sequence>
<dbReference type="Gene3D" id="6.10.140.140">
    <property type="match status" value="1"/>
</dbReference>
<dbReference type="AlphaFoldDB" id="A0A452H0S5"/>
<proteinExistence type="predicted"/>
<organism evidence="2 3">
    <name type="scientific">Gopherus agassizii</name>
    <name type="common">Agassiz's desert tortoise</name>
    <dbReference type="NCBI Taxonomy" id="38772"/>
    <lineage>
        <taxon>Eukaryota</taxon>
        <taxon>Metazoa</taxon>
        <taxon>Chordata</taxon>
        <taxon>Craniata</taxon>
        <taxon>Vertebrata</taxon>
        <taxon>Euteleostomi</taxon>
        <taxon>Archelosauria</taxon>
        <taxon>Testudinata</taxon>
        <taxon>Testudines</taxon>
        <taxon>Cryptodira</taxon>
        <taxon>Durocryptodira</taxon>
        <taxon>Testudinoidea</taxon>
        <taxon>Testudinidae</taxon>
        <taxon>Gopherus</taxon>
    </lineage>
</organism>
<dbReference type="PANTHER" id="PTHR23232">
    <property type="entry name" value="KRAB DOMAIN C2H2 ZINC FINGER"/>
    <property type="match status" value="1"/>
</dbReference>
<dbReference type="STRING" id="38772.ENSGAGP00000008096"/>
<dbReference type="GO" id="GO:0006355">
    <property type="term" value="P:regulation of DNA-templated transcription"/>
    <property type="evidence" value="ECO:0007669"/>
    <property type="project" value="InterPro"/>
</dbReference>
<evidence type="ECO:0000259" key="1">
    <source>
        <dbReference type="PROSITE" id="PS50805"/>
    </source>
</evidence>
<evidence type="ECO:0000313" key="3">
    <source>
        <dbReference type="Proteomes" id="UP000291020"/>
    </source>
</evidence>
<dbReference type="SUPFAM" id="SSF109640">
    <property type="entry name" value="KRAB domain (Kruppel-associated box)"/>
    <property type="match status" value="1"/>
</dbReference>
<dbReference type="CDD" id="cd07765">
    <property type="entry name" value="KRAB_A-box"/>
    <property type="match status" value="1"/>
</dbReference>
<dbReference type="PANTHER" id="PTHR23232:SF142">
    <property type="entry name" value="GASTRULA ZINC FINGER PROTEIN XLCGF57.1-LIKE-RELATED"/>
    <property type="match status" value="1"/>
</dbReference>
<reference evidence="2" key="2">
    <citation type="submission" date="2025-08" db="UniProtKB">
        <authorList>
            <consortium name="Ensembl"/>
        </authorList>
    </citation>
    <scope>IDENTIFICATION</scope>
</reference>
<dbReference type="InterPro" id="IPR050169">
    <property type="entry name" value="Krueppel_C2H2_ZnF"/>
</dbReference>
<feature type="domain" description="KRAB" evidence="1">
    <location>
        <begin position="16"/>
        <end position="92"/>
    </location>
</feature>
<evidence type="ECO:0000313" key="2">
    <source>
        <dbReference type="Ensembl" id="ENSGAGP00000008096.1"/>
    </source>
</evidence>
<dbReference type="Pfam" id="PF01352">
    <property type="entry name" value="KRAB"/>
    <property type="match status" value="1"/>
</dbReference>
<dbReference type="Ensembl" id="ENSGAGT00000009324.1">
    <property type="protein sequence ID" value="ENSGAGP00000008096.1"/>
    <property type="gene ID" value="ENSGAGG00000006432.1"/>
</dbReference>
<accession>A0A452H0S5</accession>
<reference evidence="2" key="3">
    <citation type="submission" date="2025-09" db="UniProtKB">
        <authorList>
            <consortium name="Ensembl"/>
        </authorList>
    </citation>
    <scope>IDENTIFICATION</scope>
</reference>
<name>A0A452H0S5_9SAUR</name>
<keyword evidence="3" id="KW-1185">Reference proteome</keyword>
<dbReference type="InterPro" id="IPR001909">
    <property type="entry name" value="KRAB"/>
</dbReference>
<reference evidence="3" key="1">
    <citation type="journal article" date="2017" name="PLoS ONE">
        <title>The Agassiz's desert tortoise genome provides a resource for the conservation of a threatened species.</title>
        <authorList>
            <person name="Tollis M."/>
            <person name="DeNardo D.F."/>
            <person name="Cornelius J.A."/>
            <person name="Dolby G.A."/>
            <person name="Edwards T."/>
            <person name="Henen B.T."/>
            <person name="Karl A.E."/>
            <person name="Murphy R.W."/>
            <person name="Kusumi K."/>
        </authorList>
    </citation>
    <scope>NUCLEOTIDE SEQUENCE [LARGE SCALE GENOMIC DNA]</scope>
</reference>